<feature type="domain" description="SET" evidence="3">
    <location>
        <begin position="146"/>
        <end position="299"/>
    </location>
</feature>
<keyword evidence="5" id="KW-1185">Reference proteome</keyword>
<dbReference type="CDD" id="cd20071">
    <property type="entry name" value="SET_SMYD"/>
    <property type="match status" value="1"/>
</dbReference>
<evidence type="ECO:0000256" key="1">
    <source>
        <dbReference type="SAM" id="MobiDB-lite"/>
    </source>
</evidence>
<proteinExistence type="predicted"/>
<protein>
    <recommendedName>
        <fullName evidence="3">SET domain-containing protein</fullName>
    </recommendedName>
</protein>
<dbReference type="PROSITE" id="PS50280">
    <property type="entry name" value="SET"/>
    <property type="match status" value="1"/>
</dbReference>
<dbReference type="SUPFAM" id="SSF82199">
    <property type="entry name" value="SET domain"/>
    <property type="match status" value="1"/>
</dbReference>
<dbReference type="Gene3D" id="2.170.270.10">
    <property type="entry name" value="SET domain"/>
    <property type="match status" value="1"/>
</dbReference>
<name>A0AAW0EDF5_9AGAR</name>
<gene>
    <name evidence="4" type="ORF">R3P38DRAFT_2819805</name>
</gene>
<evidence type="ECO:0000313" key="4">
    <source>
        <dbReference type="EMBL" id="KAK7063692.1"/>
    </source>
</evidence>
<evidence type="ECO:0000259" key="3">
    <source>
        <dbReference type="PROSITE" id="PS50280"/>
    </source>
</evidence>
<sequence length="466" mass="52164">MRSRNLLSVCLAGACMAQEALSVDNVQVSLGGICQSPTHASFPGMSVCLSENITLVSQYENDTTRIPIPQDAKQAVSDTLDWTFKKPCYLAGTTEFCVFSSPTFAQGRGMSLVTTAKRAAAILALPSFHDPELVRGANQDLEPDRPHVYHVVEVPGKGLGVVAAKPLYRGDHIISNTVSLIIDYGAHEQMPQVELNKLMAAGIEYLPERHRDRMLNLSTHNDADAYLEKVQKLVATNCFDLEPIDDSPHAMQAVFPEISRLNHDCRPNAEYYFDYKTFTHHIHAIKPIAQGEEITISYIDPVETHQARVDRVKNWGFECSCSLCSAEAHIRNASDARVRQINELRDEFEDYTTKSRATPQMGDLMVSLHEQERLIASLYSAYTYAAIEWNGVGEPWVATKYANLAVEYGLPSVGPTDPDVKEMQKLLSDPWGHWSWMLRTKKRMSWGKDGKEVDGKKKEGEDDEED</sequence>
<feature type="signal peptide" evidence="2">
    <location>
        <begin position="1"/>
        <end position="22"/>
    </location>
</feature>
<dbReference type="Pfam" id="PF00856">
    <property type="entry name" value="SET"/>
    <property type="match status" value="1"/>
</dbReference>
<feature type="region of interest" description="Disordered" evidence="1">
    <location>
        <begin position="445"/>
        <end position="466"/>
    </location>
</feature>
<dbReference type="SMART" id="SM00317">
    <property type="entry name" value="SET"/>
    <property type="match status" value="1"/>
</dbReference>
<organism evidence="4 5">
    <name type="scientific">Favolaschia claudopus</name>
    <dbReference type="NCBI Taxonomy" id="2862362"/>
    <lineage>
        <taxon>Eukaryota</taxon>
        <taxon>Fungi</taxon>
        <taxon>Dikarya</taxon>
        <taxon>Basidiomycota</taxon>
        <taxon>Agaricomycotina</taxon>
        <taxon>Agaricomycetes</taxon>
        <taxon>Agaricomycetidae</taxon>
        <taxon>Agaricales</taxon>
        <taxon>Marasmiineae</taxon>
        <taxon>Mycenaceae</taxon>
        <taxon>Favolaschia</taxon>
    </lineage>
</organism>
<dbReference type="EMBL" id="JAWWNJ010000001">
    <property type="protein sequence ID" value="KAK7063692.1"/>
    <property type="molecule type" value="Genomic_DNA"/>
</dbReference>
<dbReference type="AlphaFoldDB" id="A0AAW0EDF5"/>
<feature type="chain" id="PRO_5044001712" description="SET domain-containing protein" evidence="2">
    <location>
        <begin position="23"/>
        <end position="466"/>
    </location>
</feature>
<dbReference type="PANTHER" id="PTHR47332">
    <property type="entry name" value="SET DOMAIN-CONTAINING PROTEIN 5"/>
    <property type="match status" value="1"/>
</dbReference>
<dbReference type="PROSITE" id="PS51257">
    <property type="entry name" value="PROKAR_LIPOPROTEIN"/>
    <property type="match status" value="1"/>
</dbReference>
<dbReference type="InterPro" id="IPR053185">
    <property type="entry name" value="SET_domain_protein"/>
</dbReference>
<comment type="caution">
    <text evidence="4">The sequence shown here is derived from an EMBL/GenBank/DDBJ whole genome shotgun (WGS) entry which is preliminary data.</text>
</comment>
<dbReference type="InterPro" id="IPR046341">
    <property type="entry name" value="SET_dom_sf"/>
</dbReference>
<dbReference type="PANTHER" id="PTHR47332:SF6">
    <property type="entry name" value="SET DOMAIN-CONTAINING PROTEIN"/>
    <property type="match status" value="1"/>
</dbReference>
<feature type="compositionally biased region" description="Basic and acidic residues" evidence="1">
    <location>
        <begin position="446"/>
        <end position="460"/>
    </location>
</feature>
<evidence type="ECO:0000313" key="5">
    <source>
        <dbReference type="Proteomes" id="UP001362999"/>
    </source>
</evidence>
<keyword evidence="2" id="KW-0732">Signal</keyword>
<accession>A0AAW0EDF5</accession>
<dbReference type="InterPro" id="IPR001214">
    <property type="entry name" value="SET_dom"/>
</dbReference>
<dbReference type="Proteomes" id="UP001362999">
    <property type="component" value="Unassembled WGS sequence"/>
</dbReference>
<reference evidence="4 5" key="1">
    <citation type="journal article" date="2024" name="J Genomics">
        <title>Draft genome sequencing and assembly of Favolaschia claudopus CIRM-BRFM 2984 isolated from oak limbs.</title>
        <authorList>
            <person name="Navarro D."/>
            <person name="Drula E."/>
            <person name="Chaduli D."/>
            <person name="Cazenave R."/>
            <person name="Ahrendt S."/>
            <person name="Wang J."/>
            <person name="Lipzen A."/>
            <person name="Daum C."/>
            <person name="Barry K."/>
            <person name="Grigoriev I.V."/>
            <person name="Favel A."/>
            <person name="Rosso M.N."/>
            <person name="Martin F."/>
        </authorList>
    </citation>
    <scope>NUCLEOTIDE SEQUENCE [LARGE SCALE GENOMIC DNA]</scope>
    <source>
        <strain evidence="4 5">CIRM-BRFM 2984</strain>
    </source>
</reference>
<evidence type="ECO:0000256" key="2">
    <source>
        <dbReference type="SAM" id="SignalP"/>
    </source>
</evidence>